<evidence type="ECO:0000313" key="4">
    <source>
        <dbReference type="Proteomes" id="UP001152803"/>
    </source>
</evidence>
<feature type="region of interest" description="Disordered" evidence="1">
    <location>
        <begin position="1"/>
        <end position="172"/>
    </location>
</feature>
<keyword evidence="4" id="KW-1185">Reference proteome</keyword>
<feature type="compositionally biased region" description="Basic residues" evidence="1">
    <location>
        <begin position="219"/>
        <end position="263"/>
    </location>
</feature>
<feature type="compositionally biased region" description="Low complexity" evidence="1">
    <location>
        <begin position="98"/>
        <end position="115"/>
    </location>
</feature>
<feature type="compositionally biased region" description="Basic and acidic residues" evidence="1">
    <location>
        <begin position="145"/>
        <end position="169"/>
    </location>
</feature>
<protein>
    <recommendedName>
        <fullName evidence="2">DUF5523 domain-containing protein</fullName>
    </recommendedName>
</protein>
<feature type="domain" description="DUF5523" evidence="2">
    <location>
        <begin position="145"/>
        <end position="243"/>
    </location>
</feature>
<dbReference type="Pfam" id="PF17661">
    <property type="entry name" value="DUF5523"/>
    <property type="match status" value="1"/>
</dbReference>
<evidence type="ECO:0000259" key="2">
    <source>
        <dbReference type="Pfam" id="PF17661"/>
    </source>
</evidence>
<accession>A0A9Q1I4F0</accession>
<reference evidence="3" key="1">
    <citation type="journal article" date="2023" name="Science">
        <title>Genome structures resolve the early diversification of teleost fishes.</title>
        <authorList>
            <person name="Parey E."/>
            <person name="Louis A."/>
            <person name="Montfort J."/>
            <person name="Bouchez O."/>
            <person name="Roques C."/>
            <person name="Iampietro C."/>
            <person name="Lluch J."/>
            <person name="Castinel A."/>
            <person name="Donnadieu C."/>
            <person name="Desvignes T."/>
            <person name="Floi Bucao C."/>
            <person name="Jouanno E."/>
            <person name="Wen M."/>
            <person name="Mejri S."/>
            <person name="Dirks R."/>
            <person name="Jansen H."/>
            <person name="Henkel C."/>
            <person name="Chen W.J."/>
            <person name="Zahm M."/>
            <person name="Cabau C."/>
            <person name="Klopp C."/>
            <person name="Thompson A.W."/>
            <person name="Robinson-Rechavi M."/>
            <person name="Braasch I."/>
            <person name="Lecointre G."/>
            <person name="Bobe J."/>
            <person name="Postlethwait J.H."/>
            <person name="Berthelot C."/>
            <person name="Roest Crollius H."/>
            <person name="Guiguen Y."/>
        </authorList>
    </citation>
    <scope>NUCLEOTIDE SEQUENCE</scope>
    <source>
        <strain evidence="3">Concon-B</strain>
    </source>
</reference>
<sequence length="263" mass="29657">MASSSSDLREKIRQKRRALRESLAKDKRGTDTQELTATEEDQVESLKRSLKDQRQRRKKKLLKDVSSEDLVEELAGAGAGAGAGPVRQGGASLEPVASTSGVGRSSRGQSQSEVSMRQRMREKLQAARSKSLQQEAVEPGGLLALRDRDAPTRFDREDSRPGSLHHDDVPTAARVRFREAAARVRQKPEADAGLPTAEEAYNFFTFTFDPEPPEEPAKGGRKRRMKARAGMKKKRRRREQGRKRKRARRWAESRKRRGRRMTG</sequence>
<dbReference type="EMBL" id="JAFJMO010000004">
    <property type="protein sequence ID" value="KAJ8280041.1"/>
    <property type="molecule type" value="Genomic_DNA"/>
</dbReference>
<name>A0A9Q1I4F0_CONCO</name>
<feature type="region of interest" description="Disordered" evidence="1">
    <location>
        <begin position="206"/>
        <end position="263"/>
    </location>
</feature>
<dbReference type="Proteomes" id="UP001152803">
    <property type="component" value="Unassembled WGS sequence"/>
</dbReference>
<dbReference type="AlphaFoldDB" id="A0A9Q1I4F0"/>
<organism evidence="3 4">
    <name type="scientific">Conger conger</name>
    <name type="common">Conger eel</name>
    <name type="synonym">Muraena conger</name>
    <dbReference type="NCBI Taxonomy" id="82655"/>
    <lineage>
        <taxon>Eukaryota</taxon>
        <taxon>Metazoa</taxon>
        <taxon>Chordata</taxon>
        <taxon>Craniata</taxon>
        <taxon>Vertebrata</taxon>
        <taxon>Euteleostomi</taxon>
        <taxon>Actinopterygii</taxon>
        <taxon>Neopterygii</taxon>
        <taxon>Teleostei</taxon>
        <taxon>Anguilliformes</taxon>
        <taxon>Congridae</taxon>
        <taxon>Conger</taxon>
    </lineage>
</organism>
<dbReference type="InterPro" id="IPR041510">
    <property type="entry name" value="DUF5523"/>
</dbReference>
<evidence type="ECO:0000256" key="1">
    <source>
        <dbReference type="SAM" id="MobiDB-lite"/>
    </source>
</evidence>
<feature type="compositionally biased region" description="Basic and acidic residues" evidence="1">
    <location>
        <begin position="44"/>
        <end position="53"/>
    </location>
</feature>
<dbReference type="OrthoDB" id="10634389at2759"/>
<evidence type="ECO:0000313" key="3">
    <source>
        <dbReference type="EMBL" id="KAJ8280041.1"/>
    </source>
</evidence>
<proteinExistence type="predicted"/>
<gene>
    <name evidence="3" type="ORF">COCON_G00071070</name>
</gene>
<feature type="compositionally biased region" description="Basic and acidic residues" evidence="1">
    <location>
        <begin position="19"/>
        <end position="31"/>
    </location>
</feature>
<comment type="caution">
    <text evidence="3">The sequence shown here is derived from an EMBL/GenBank/DDBJ whole genome shotgun (WGS) entry which is preliminary data.</text>
</comment>